<dbReference type="GO" id="GO:0005737">
    <property type="term" value="C:cytoplasm"/>
    <property type="evidence" value="ECO:0007669"/>
    <property type="project" value="UniProtKB-SubCell"/>
</dbReference>
<keyword evidence="5 8" id="KW-0067">ATP-binding</keyword>
<dbReference type="InterPro" id="IPR017998">
    <property type="entry name" value="Chaperone_TCP-1"/>
</dbReference>
<evidence type="ECO:0000256" key="1">
    <source>
        <dbReference type="ARBA" id="ARBA00004496"/>
    </source>
</evidence>
<evidence type="ECO:0000256" key="5">
    <source>
        <dbReference type="ARBA" id="ARBA00022840"/>
    </source>
</evidence>
<dbReference type="OrthoDB" id="1748577at2759"/>
<dbReference type="EMBL" id="BEGY01000077">
    <property type="protein sequence ID" value="GAX82224.1"/>
    <property type="molecule type" value="Genomic_DNA"/>
</dbReference>
<gene>
    <name evidence="9" type="ORF">CEUSTIGMA_g9652.t1</name>
</gene>
<organism evidence="9 10">
    <name type="scientific">Chlamydomonas eustigma</name>
    <dbReference type="NCBI Taxonomy" id="1157962"/>
    <lineage>
        <taxon>Eukaryota</taxon>
        <taxon>Viridiplantae</taxon>
        <taxon>Chlorophyta</taxon>
        <taxon>core chlorophytes</taxon>
        <taxon>Chlorophyceae</taxon>
        <taxon>CS clade</taxon>
        <taxon>Chlamydomonadales</taxon>
        <taxon>Chlamydomonadaceae</taxon>
        <taxon>Chlamydomonas</taxon>
    </lineage>
</organism>
<reference evidence="9 10" key="1">
    <citation type="submission" date="2017-08" db="EMBL/GenBank/DDBJ databases">
        <title>Acidophilic green algal genome provides insights into adaptation to an acidic environment.</title>
        <authorList>
            <person name="Hirooka S."/>
            <person name="Hirose Y."/>
            <person name="Kanesaki Y."/>
            <person name="Higuchi S."/>
            <person name="Fujiwara T."/>
            <person name="Onuma R."/>
            <person name="Era A."/>
            <person name="Ohbayashi R."/>
            <person name="Uzuka A."/>
            <person name="Nozaki H."/>
            <person name="Yoshikawa H."/>
            <person name="Miyagishima S.Y."/>
        </authorList>
    </citation>
    <scope>NUCLEOTIDE SEQUENCE [LARGE SCALE GENOMIC DNA]</scope>
    <source>
        <strain evidence="9 10">NIES-2499</strain>
    </source>
</reference>
<dbReference type="CDD" id="cd03341">
    <property type="entry name" value="TCP1_theta"/>
    <property type="match status" value="1"/>
</dbReference>
<dbReference type="STRING" id="1157962.A0A250XGM0"/>
<proteinExistence type="inferred from homology"/>
<dbReference type="SUPFAM" id="SSF54849">
    <property type="entry name" value="GroEL-intermediate domain like"/>
    <property type="match status" value="1"/>
</dbReference>
<dbReference type="GO" id="GO:0005524">
    <property type="term" value="F:ATP binding"/>
    <property type="evidence" value="ECO:0007669"/>
    <property type="project" value="UniProtKB-KW"/>
</dbReference>
<dbReference type="InterPro" id="IPR027410">
    <property type="entry name" value="TCP-1-like_intermed_sf"/>
</dbReference>
<dbReference type="InterPro" id="IPR002423">
    <property type="entry name" value="Cpn60/GroEL/TCP-1"/>
</dbReference>
<evidence type="ECO:0000256" key="2">
    <source>
        <dbReference type="ARBA" id="ARBA00008020"/>
    </source>
</evidence>
<dbReference type="Proteomes" id="UP000232323">
    <property type="component" value="Unassembled WGS sequence"/>
</dbReference>
<evidence type="ECO:0000313" key="9">
    <source>
        <dbReference type="EMBL" id="GAX82224.1"/>
    </source>
</evidence>
<evidence type="ECO:0000313" key="10">
    <source>
        <dbReference type="Proteomes" id="UP000232323"/>
    </source>
</evidence>
<evidence type="ECO:0000256" key="4">
    <source>
        <dbReference type="ARBA" id="ARBA00022741"/>
    </source>
</evidence>
<evidence type="ECO:0000256" key="8">
    <source>
        <dbReference type="RuleBase" id="RU004187"/>
    </source>
</evidence>
<dbReference type="InterPro" id="IPR027409">
    <property type="entry name" value="GroEL-like_apical_dom_sf"/>
</dbReference>
<evidence type="ECO:0000256" key="3">
    <source>
        <dbReference type="ARBA" id="ARBA00022490"/>
    </source>
</evidence>
<comment type="caution">
    <text evidence="9">The sequence shown here is derived from an EMBL/GenBank/DDBJ whole genome shotgun (WGS) entry which is preliminary data.</text>
</comment>
<dbReference type="GO" id="GO:0016887">
    <property type="term" value="F:ATP hydrolysis activity"/>
    <property type="evidence" value="ECO:0007669"/>
    <property type="project" value="InterPro"/>
</dbReference>
<dbReference type="PRINTS" id="PR00304">
    <property type="entry name" value="TCOMPLEXTCP1"/>
</dbReference>
<evidence type="ECO:0000256" key="7">
    <source>
        <dbReference type="ARBA" id="ARBA00029602"/>
    </source>
</evidence>
<dbReference type="GO" id="GO:0051082">
    <property type="term" value="F:unfolded protein binding"/>
    <property type="evidence" value="ECO:0007669"/>
    <property type="project" value="InterPro"/>
</dbReference>
<dbReference type="PANTHER" id="PTHR11353">
    <property type="entry name" value="CHAPERONIN"/>
    <property type="match status" value="1"/>
</dbReference>
<dbReference type="Gene3D" id="3.30.260.10">
    <property type="entry name" value="TCP-1-like chaperonin intermediate domain"/>
    <property type="match status" value="1"/>
</dbReference>
<dbReference type="AlphaFoldDB" id="A0A250XGM0"/>
<dbReference type="InterPro" id="IPR027413">
    <property type="entry name" value="GROEL-like_equatorial_sf"/>
</dbReference>
<dbReference type="Gene3D" id="1.10.560.10">
    <property type="entry name" value="GroEL-like equatorial domain"/>
    <property type="match status" value="1"/>
</dbReference>
<dbReference type="InterPro" id="IPR002194">
    <property type="entry name" value="Chaperonin_TCP-1_CS"/>
</dbReference>
<accession>A0A250XGM0</accession>
<dbReference type="SUPFAM" id="SSF48592">
    <property type="entry name" value="GroEL equatorial domain-like"/>
    <property type="match status" value="1"/>
</dbReference>
<keyword evidence="6 8" id="KW-0143">Chaperone</keyword>
<sequence length="541" mass="58189">MSGLPYGLGAMLKDGHKHLSGLQEAVIKNIEACRELSMIARTSLGPNGMSKMVINHLEKLFVTSDASTIINELEVQHPAAKLLVFAARAQEQEIGDGTNLVIALGGELLGKAESLLSDGLHTSEISDGYQKAAIKALEILEELVIAGTKDLDMRNKLQVQKRIRSAVSSKINGYEDILCPLVAQACVDVCPKNPVNFNVDNVRVVKIPGASLPDSMVVNGMVLRRDTEGTVKHVENAKIAAYAEGVDTASTDTKGTVLIKNAAELENYSKDEENKLEEYIKKIADTGCKVIMSGGAFGEMAMHFIEKYNMMAIRVPSKFELMRLCKSTNTTIKTLLGVPQPDEQGFASSLTVKEIGGTNCIVLKQDASKGNISTIVLRGSTEGFLDDVERAVNDAVNCYKALAKDSRAVAAAGAAEIELARRIAEYGNKQTGLEQYAIIKYAEAFELVPRTLAENSGLNATDVVSALYAAHAQGKTNMGVDIETGEPKDLAQEDIMDLYTAKWWAIKLATEAVTTVLKVDQIIMAKQAGGPKPRAGAGDDE</sequence>
<dbReference type="GO" id="GO:0140662">
    <property type="term" value="F:ATP-dependent protein folding chaperone"/>
    <property type="evidence" value="ECO:0007669"/>
    <property type="project" value="InterPro"/>
</dbReference>
<dbReference type="SUPFAM" id="SSF52029">
    <property type="entry name" value="GroEL apical domain-like"/>
    <property type="match status" value="1"/>
</dbReference>
<keyword evidence="4 8" id="KW-0547">Nucleotide-binding</keyword>
<dbReference type="PROSITE" id="PS00995">
    <property type="entry name" value="TCP1_3"/>
    <property type="match status" value="1"/>
</dbReference>
<keyword evidence="3" id="KW-0963">Cytoplasm</keyword>
<dbReference type="NCBIfam" id="TIGR02346">
    <property type="entry name" value="chap_CCT_theta"/>
    <property type="match status" value="1"/>
</dbReference>
<dbReference type="InterPro" id="IPR012721">
    <property type="entry name" value="Chap_CCT_theta"/>
</dbReference>
<comment type="subcellular location">
    <subcellularLocation>
        <location evidence="1">Cytoplasm</location>
    </subcellularLocation>
</comment>
<dbReference type="FunFam" id="3.50.7.10:FF:000008">
    <property type="entry name" value="T-complex protein 1 subunit theta"/>
    <property type="match status" value="1"/>
</dbReference>
<dbReference type="Gene3D" id="3.50.7.10">
    <property type="entry name" value="GroEL"/>
    <property type="match status" value="1"/>
</dbReference>
<evidence type="ECO:0000256" key="6">
    <source>
        <dbReference type="ARBA" id="ARBA00023186"/>
    </source>
</evidence>
<keyword evidence="10" id="KW-1185">Reference proteome</keyword>
<dbReference type="PROSITE" id="PS00750">
    <property type="entry name" value="TCP1_1"/>
    <property type="match status" value="1"/>
</dbReference>
<name>A0A250XGM0_9CHLO</name>
<dbReference type="Pfam" id="PF00118">
    <property type="entry name" value="Cpn60_TCP1"/>
    <property type="match status" value="1"/>
</dbReference>
<protein>
    <recommendedName>
        <fullName evidence="7">CCT-theta</fullName>
    </recommendedName>
</protein>
<comment type="similarity">
    <text evidence="2 8">Belongs to the TCP-1 chaperonin family.</text>
</comment>